<sequence length="334" mass="36557">MHHDGFITTIIAAYNAADTIGRAVKSALSQAEVAQVIVVDDASQDQTCAIAVQAAAGDERFLLLRQLVNGGPAAARNVAIAASTAPLIAILDADDCFLPNRFAGIGCDDPWDIWADNILFVTELGDTRGSAGEHHVHDSEKRHCFLDFERFVAGNISRRNHARGELGFLKPVLRREMIERLSLRYKDNCRLGEDFLFLAEALGRGAIFHLAEGCGYAALRRTNSLSSQHAAHDLRNLLDRERALMRRLTLAPAQRRIMRRHIALTAGKLAHREVLDIKREQGLAAGLLSLLRRPTAVRDILLDRFVPASGDMEWTGLLIDGPAFARLCGSGSAA</sequence>
<keyword evidence="2" id="KW-0808">Transferase</keyword>
<organism evidence="2 3">
    <name type="scientific">Croceicoccus esteveae</name>
    <dbReference type="NCBI Taxonomy" id="3075597"/>
    <lineage>
        <taxon>Bacteria</taxon>
        <taxon>Pseudomonadati</taxon>
        <taxon>Pseudomonadota</taxon>
        <taxon>Alphaproteobacteria</taxon>
        <taxon>Sphingomonadales</taxon>
        <taxon>Erythrobacteraceae</taxon>
        <taxon>Croceicoccus</taxon>
    </lineage>
</organism>
<name>A0ABU2ZDJ9_9SPHN</name>
<evidence type="ECO:0000313" key="2">
    <source>
        <dbReference type="EMBL" id="MDT0574675.1"/>
    </source>
</evidence>
<evidence type="ECO:0000313" key="3">
    <source>
        <dbReference type="Proteomes" id="UP001259803"/>
    </source>
</evidence>
<reference evidence="2 3" key="1">
    <citation type="submission" date="2023-09" db="EMBL/GenBank/DDBJ databases">
        <authorList>
            <person name="Rey-Velasco X."/>
        </authorList>
    </citation>
    <scope>NUCLEOTIDE SEQUENCE [LARGE SCALE GENOMIC DNA]</scope>
    <source>
        <strain evidence="2 3">F390</strain>
    </source>
</reference>
<dbReference type="EC" id="2.4.-.-" evidence="2"/>
<gene>
    <name evidence="2" type="ORF">RM533_00595</name>
</gene>
<comment type="caution">
    <text evidence="2">The sequence shown here is derived from an EMBL/GenBank/DDBJ whole genome shotgun (WGS) entry which is preliminary data.</text>
</comment>
<dbReference type="SUPFAM" id="SSF53448">
    <property type="entry name" value="Nucleotide-diphospho-sugar transferases"/>
    <property type="match status" value="1"/>
</dbReference>
<feature type="domain" description="Glycosyltransferase 2-like" evidence="1">
    <location>
        <begin position="9"/>
        <end position="102"/>
    </location>
</feature>
<dbReference type="Proteomes" id="UP001259803">
    <property type="component" value="Unassembled WGS sequence"/>
</dbReference>
<dbReference type="InterPro" id="IPR001173">
    <property type="entry name" value="Glyco_trans_2-like"/>
</dbReference>
<dbReference type="EMBL" id="JAVRHS010000001">
    <property type="protein sequence ID" value="MDT0574675.1"/>
    <property type="molecule type" value="Genomic_DNA"/>
</dbReference>
<dbReference type="PANTHER" id="PTHR43685:SF2">
    <property type="entry name" value="GLYCOSYLTRANSFERASE 2-LIKE DOMAIN-CONTAINING PROTEIN"/>
    <property type="match status" value="1"/>
</dbReference>
<dbReference type="GO" id="GO:0016757">
    <property type="term" value="F:glycosyltransferase activity"/>
    <property type="evidence" value="ECO:0007669"/>
    <property type="project" value="UniProtKB-KW"/>
</dbReference>
<dbReference type="RefSeq" id="WP_311339246.1">
    <property type="nucleotide sequence ID" value="NZ_JAVRHS010000001.1"/>
</dbReference>
<keyword evidence="3" id="KW-1185">Reference proteome</keyword>
<proteinExistence type="predicted"/>
<dbReference type="Gene3D" id="3.90.550.10">
    <property type="entry name" value="Spore Coat Polysaccharide Biosynthesis Protein SpsA, Chain A"/>
    <property type="match status" value="1"/>
</dbReference>
<dbReference type="PANTHER" id="PTHR43685">
    <property type="entry name" value="GLYCOSYLTRANSFERASE"/>
    <property type="match status" value="1"/>
</dbReference>
<dbReference type="Pfam" id="PF00535">
    <property type="entry name" value="Glycos_transf_2"/>
    <property type="match status" value="1"/>
</dbReference>
<dbReference type="InterPro" id="IPR029044">
    <property type="entry name" value="Nucleotide-diphossugar_trans"/>
</dbReference>
<accession>A0ABU2ZDJ9</accession>
<protein>
    <submittedName>
        <fullName evidence="2">Glycosyltransferase family 2 protein</fullName>
        <ecNumber evidence="2">2.4.-.-</ecNumber>
    </submittedName>
</protein>
<keyword evidence="2" id="KW-0328">Glycosyltransferase</keyword>
<evidence type="ECO:0000259" key="1">
    <source>
        <dbReference type="Pfam" id="PF00535"/>
    </source>
</evidence>
<dbReference type="InterPro" id="IPR050834">
    <property type="entry name" value="Glycosyltransf_2"/>
</dbReference>
<dbReference type="CDD" id="cd00761">
    <property type="entry name" value="Glyco_tranf_GTA_type"/>
    <property type="match status" value="1"/>
</dbReference>